<dbReference type="InterPro" id="IPR049280">
    <property type="entry name" value="DUF6852"/>
</dbReference>
<evidence type="ECO:0000259" key="1">
    <source>
        <dbReference type="Pfam" id="PF21186"/>
    </source>
</evidence>
<name>A0A090W5C6_9FLAO</name>
<organism evidence="2 3">
    <name type="scientific">Jejuia pallidilutea</name>
    <dbReference type="NCBI Taxonomy" id="504487"/>
    <lineage>
        <taxon>Bacteria</taxon>
        <taxon>Pseudomonadati</taxon>
        <taxon>Bacteroidota</taxon>
        <taxon>Flavobacteriia</taxon>
        <taxon>Flavobacteriales</taxon>
        <taxon>Flavobacteriaceae</taxon>
        <taxon>Jejuia</taxon>
    </lineage>
</organism>
<sequence length="46" mass="5528">MPDYDEDRVYASDIKKVLQWYNLLQKHDMLNLLDEEDKAPASEEEE</sequence>
<feature type="domain" description="DUF6852" evidence="1">
    <location>
        <begin position="1"/>
        <end position="24"/>
    </location>
</feature>
<evidence type="ECO:0000313" key="2">
    <source>
        <dbReference type="EMBL" id="GAL72220.1"/>
    </source>
</evidence>
<dbReference type="EMBL" id="BBNS01000021">
    <property type="protein sequence ID" value="GAL72220.1"/>
    <property type="molecule type" value="Genomic_DNA"/>
</dbReference>
<dbReference type="Gene3D" id="1.10.10.1650">
    <property type="match status" value="1"/>
</dbReference>
<dbReference type="Pfam" id="PF21186">
    <property type="entry name" value="DUF6852"/>
    <property type="match status" value="1"/>
</dbReference>
<gene>
    <name evidence="2" type="ORF">JCM19302_2137</name>
</gene>
<proteinExistence type="predicted"/>
<dbReference type="Proteomes" id="UP000029646">
    <property type="component" value="Unassembled WGS sequence"/>
</dbReference>
<reference evidence="2 3" key="1">
    <citation type="journal article" date="2014" name="Genome Announc.">
        <title>Draft Genome Sequence of Marine Flavobacterium Jejuia pallidilutea Strain 11shimoA1 and Pigmentation Mutants.</title>
        <authorList>
            <person name="Takatani N."/>
            <person name="Nakanishi M."/>
            <person name="Meirelles P."/>
            <person name="Mino S."/>
            <person name="Suda W."/>
            <person name="Oshima K."/>
            <person name="Hattori M."/>
            <person name="Ohkuma M."/>
            <person name="Hosokawa M."/>
            <person name="Miyashita K."/>
            <person name="Thompson F.L."/>
            <person name="Niwa A."/>
            <person name="Sawabe T."/>
            <person name="Sawabe T."/>
        </authorList>
    </citation>
    <scope>NUCLEOTIDE SEQUENCE [LARGE SCALE GENOMIC DNA]</scope>
    <source>
        <strain evidence="3">JCM19302</strain>
    </source>
</reference>
<dbReference type="AlphaFoldDB" id="A0A090W5C6"/>
<accession>A0A090W5C6</accession>
<dbReference type="InterPro" id="IPR049281">
    <property type="entry name" value="BVU_3817-like_C_sf"/>
</dbReference>
<protein>
    <recommendedName>
        <fullName evidence="1">DUF6852 domain-containing protein</fullName>
    </recommendedName>
</protein>
<comment type="caution">
    <text evidence="2">The sequence shown here is derived from an EMBL/GenBank/DDBJ whole genome shotgun (WGS) entry which is preliminary data.</text>
</comment>
<evidence type="ECO:0000313" key="3">
    <source>
        <dbReference type="Proteomes" id="UP000029646"/>
    </source>
</evidence>